<dbReference type="SUPFAM" id="SSF51430">
    <property type="entry name" value="NAD(P)-linked oxidoreductase"/>
    <property type="match status" value="1"/>
</dbReference>
<dbReference type="InterPro" id="IPR036812">
    <property type="entry name" value="NAD(P)_OxRdtase_dom_sf"/>
</dbReference>
<evidence type="ECO:0000313" key="5">
    <source>
        <dbReference type="Proteomes" id="UP000310158"/>
    </source>
</evidence>
<feature type="region of interest" description="Disordered" evidence="2">
    <location>
        <begin position="678"/>
        <end position="730"/>
    </location>
</feature>
<feature type="compositionally biased region" description="Low complexity" evidence="2">
    <location>
        <begin position="42"/>
        <end position="52"/>
    </location>
</feature>
<proteinExistence type="predicted"/>
<dbReference type="Pfam" id="PF06522">
    <property type="entry name" value="B12D"/>
    <property type="match status" value="1"/>
</dbReference>
<feature type="region of interest" description="Disordered" evidence="2">
    <location>
        <begin position="461"/>
        <end position="482"/>
    </location>
</feature>
<dbReference type="GO" id="GO:0045290">
    <property type="term" value="F:D-arabinose 1-dehydrogenase [NAD(P)+] activity"/>
    <property type="evidence" value="ECO:0007669"/>
    <property type="project" value="TreeGrafter"/>
</dbReference>
<feature type="region of interest" description="Disordered" evidence="2">
    <location>
        <begin position="947"/>
        <end position="975"/>
    </location>
</feature>
<feature type="region of interest" description="Disordered" evidence="2">
    <location>
        <begin position="80"/>
        <end position="140"/>
    </location>
</feature>
<evidence type="ECO:0000259" key="3">
    <source>
        <dbReference type="Pfam" id="PF00248"/>
    </source>
</evidence>
<dbReference type="Gene3D" id="3.20.20.100">
    <property type="entry name" value="NADP-dependent oxidoreductase domain"/>
    <property type="match status" value="1"/>
</dbReference>
<dbReference type="GO" id="GO:0005829">
    <property type="term" value="C:cytosol"/>
    <property type="evidence" value="ECO:0007669"/>
    <property type="project" value="TreeGrafter"/>
</dbReference>
<feature type="region of interest" description="Disordered" evidence="2">
    <location>
        <begin position="1"/>
        <end position="22"/>
    </location>
</feature>
<feature type="compositionally biased region" description="Low complexity" evidence="2">
    <location>
        <begin position="124"/>
        <end position="139"/>
    </location>
</feature>
<protein>
    <recommendedName>
        <fullName evidence="3">NADP-dependent oxidoreductase domain-containing protein</fullName>
    </recommendedName>
</protein>
<organism evidence="4 5">
    <name type="scientific">Bondarzewia mesenterica</name>
    <dbReference type="NCBI Taxonomy" id="1095465"/>
    <lineage>
        <taxon>Eukaryota</taxon>
        <taxon>Fungi</taxon>
        <taxon>Dikarya</taxon>
        <taxon>Basidiomycota</taxon>
        <taxon>Agaricomycotina</taxon>
        <taxon>Agaricomycetes</taxon>
        <taxon>Russulales</taxon>
        <taxon>Bondarzewiaceae</taxon>
        <taxon>Bondarzewia</taxon>
    </lineage>
</organism>
<dbReference type="EMBL" id="SGPL01000009">
    <property type="protein sequence ID" value="THH21053.1"/>
    <property type="molecule type" value="Genomic_DNA"/>
</dbReference>
<feature type="compositionally biased region" description="Polar residues" evidence="2">
    <location>
        <begin position="466"/>
        <end position="482"/>
    </location>
</feature>
<dbReference type="PANTHER" id="PTHR42686:SF1">
    <property type="entry name" value="GH17980P-RELATED"/>
    <property type="match status" value="1"/>
</dbReference>
<dbReference type="InterPro" id="IPR010530">
    <property type="entry name" value="B12D"/>
</dbReference>
<feature type="coiled-coil region" evidence="1">
    <location>
        <begin position="546"/>
        <end position="622"/>
    </location>
</feature>
<dbReference type="GO" id="GO:0070485">
    <property type="term" value="P:dehydro-D-arabinono-1,4-lactone biosynthetic process"/>
    <property type="evidence" value="ECO:0007669"/>
    <property type="project" value="TreeGrafter"/>
</dbReference>
<feature type="compositionally biased region" description="Polar residues" evidence="2">
    <location>
        <begin position="952"/>
        <end position="966"/>
    </location>
</feature>
<feature type="compositionally biased region" description="Basic and acidic residues" evidence="2">
    <location>
        <begin position="1"/>
        <end position="21"/>
    </location>
</feature>
<feature type="region of interest" description="Disordered" evidence="2">
    <location>
        <begin position="371"/>
        <end position="429"/>
    </location>
</feature>
<reference evidence="4 5" key="1">
    <citation type="submission" date="2019-02" db="EMBL/GenBank/DDBJ databases">
        <title>Genome sequencing of the rare red list fungi Bondarzewia mesenterica.</title>
        <authorList>
            <person name="Buettner E."/>
            <person name="Kellner H."/>
        </authorList>
    </citation>
    <scope>NUCLEOTIDE SEQUENCE [LARGE SCALE GENOMIC DNA]</scope>
    <source>
        <strain evidence="4 5">DSM 108281</strain>
    </source>
</reference>
<feature type="coiled-coil region" evidence="1">
    <location>
        <begin position="487"/>
        <end position="521"/>
    </location>
</feature>
<dbReference type="PANTHER" id="PTHR42686">
    <property type="entry name" value="GH17980P-RELATED"/>
    <property type="match status" value="1"/>
</dbReference>
<dbReference type="OrthoDB" id="5286008at2759"/>
<gene>
    <name evidence="4" type="ORF">EW146_g428</name>
</gene>
<keyword evidence="5" id="KW-1185">Reference proteome</keyword>
<dbReference type="Pfam" id="PF00248">
    <property type="entry name" value="Aldo_ket_red"/>
    <property type="match status" value="1"/>
</dbReference>
<accession>A0A4V6S1L4</accession>
<evidence type="ECO:0000313" key="4">
    <source>
        <dbReference type="EMBL" id="THH21053.1"/>
    </source>
</evidence>
<dbReference type="InterPro" id="IPR020471">
    <property type="entry name" value="AKR"/>
</dbReference>
<feature type="region of interest" description="Disordered" evidence="2">
    <location>
        <begin position="34"/>
        <end position="68"/>
    </location>
</feature>
<evidence type="ECO:0000256" key="1">
    <source>
        <dbReference type="SAM" id="Coils"/>
    </source>
</evidence>
<feature type="region of interest" description="Disordered" evidence="2">
    <location>
        <begin position="227"/>
        <end position="255"/>
    </location>
</feature>
<feature type="domain" description="NADP-dependent oxidoreductase" evidence="3">
    <location>
        <begin position="1320"/>
        <end position="1663"/>
    </location>
</feature>
<keyword evidence="1" id="KW-0175">Coiled coil</keyword>
<dbReference type="InterPro" id="IPR023210">
    <property type="entry name" value="NADP_OxRdtase_dom"/>
</dbReference>
<dbReference type="Proteomes" id="UP000310158">
    <property type="component" value="Unassembled WGS sequence"/>
</dbReference>
<name>A0A4V6S1L4_9AGAM</name>
<feature type="compositionally biased region" description="Low complexity" evidence="2">
    <location>
        <begin position="300"/>
        <end position="329"/>
    </location>
</feature>
<feature type="compositionally biased region" description="Low complexity" evidence="2">
    <location>
        <begin position="80"/>
        <end position="101"/>
    </location>
</feature>
<sequence length="1695" mass="186433">MDRTEVATDRMRDEECIDKKRPLLNVAVSQLESFRLGRGLPSSSSTSSSGRPSHSRSHSRNHSVSSSASLSISFSSNSMNDMSSFTPSTSSQSMGSSSQRPNSHHRRRSSVSTRRESAEMMGVSLPDLPSSNSDDNINLGDKDSIRRRALWALEGKTDSGAFSRVEIPELNTPEIERRLNDFPSKPSFPPGFGCGFGSGLSTIAGKRDSFGKHFVSSASKDQLHTLVEEEEEDEQEEDEQGFPPTPASTESPDDAVASHVPVPVITPSLPSARHRPVGLNLRPLSLTPETLISAVNGDLPTPSYTPSSRSSGLKSLTLSSSPSLSSPPSMNDFTIANVSTTAMRRQSLILPTITGPSSSFFRRSSFRTDSLSSISSVEGPEPPKRRSSIGYKPSFHTHVVAGLPTPDLTPTSDRRASSDSESDWSGHQPLSASEHQFLYQSHQALVARITDLERALTTRPPFRPAFSTSDMSNQNASSQITGSLEPNDEMLRLIVDLKAERDELKKDVDGWRVRVAGLEKQTGLLARRVDQERREAWVARERVGLLEVEKRAVAKIAEEKATLAEELQGEREALRIEFAKLQGDVERGKQVEEEVVRLKAELAKERSRREELERELESAGLLATPTPLSFSSSSAPAHFIRRRGLGLYSIDSMSSSTDVESVDSVPGKSSGELKAVLEEEEEDGQDSFSDEDNELAGYEDEDDSDISFASPGGSSLGSVHEFPRPTDHFQLDAHSDAPIAVSASPTRGNFPSSVHDRQASLSKVWSFPAKGTWRTLLRAIMAPSAQSPFSKGFSFDLSDDDELPPFVLPADVGVEVVEEPKKALLEVVIEEDEPEDDVQTILDNDNGLVGEEVDGGIRFTFDIPPQFDSPASTEYVRTPSPHSPVARKPVPYYEPFSEDEDSFSLSRPEFIVPVDEPVKPQTPVRELPAEQVKLVSPSSIPRATSLKRFKTSTKSPAAEVSSSFVTPPSKRGGIRPSFIPQPSASPLGKQHMMTPPTFIPQPQRKSPSPVPKILVNTAEPFSSTTANANIASHDPHRTSKTVAPLKQEHSDCASTSTSWTTPALAARLLTNLIPISSFQWSPRSSSNVAASGATALCMIPTSESSMTMSSSNVEEMEEPISPSTVQQSTPMMLFGEKQVRGYRRRGFVSKEQQLERLRRRMEEERKDRSRDVKFTPPCFIFMHDRVLCPVAIPALKMSGQTGKTESWEFYDSGEAGQVELVAFYTLEHQPSVHNVCFPKDVYEALAIPIYSVIGIAVFGAGWYVTRLARGSNVVWTKANPTPWNTVGQDENLKMLSVNQKFEKRSTSAKDEIGPLKISSLVFGAAAWSHFYNDDSYLASDVPLRTIRLALRYGIRFFDTSPYYGSSEIVLGTALKALELEFPRESYQLMTKCGRYGDSDFDYSPATIRRSVERSLSRLHTTFLDAVYLHDVEFVATPVGPRTEGVHSGALGDEAVLYGLKEGQEGKVWGEGDQKILDAIAELRKMQEEGLVRSIGITGALFSHLHIETMLNFYRRNCLEFVGLPLPTLLRLSLLVLHTPPYRPLDVILSYGQLTLQNTTLISFLPVFLHRARVPQILTASPLSMGLLTPSPPVWHPCPPAMREASAEAVKRCEGWDGGLPAVAIGWAVKAAEGGIGVNGDAKMPTVVGLSNLREVHQAVAVWREVKEGTKEDKRQQYSEEVMRAFEKKGMKDWSW</sequence>
<feature type="compositionally biased region" description="Acidic residues" evidence="2">
    <location>
        <begin position="678"/>
        <end position="705"/>
    </location>
</feature>
<feature type="region of interest" description="Disordered" evidence="2">
    <location>
        <begin position="296"/>
        <end position="331"/>
    </location>
</feature>
<evidence type="ECO:0000256" key="2">
    <source>
        <dbReference type="SAM" id="MobiDB-lite"/>
    </source>
</evidence>
<feature type="compositionally biased region" description="Acidic residues" evidence="2">
    <location>
        <begin position="228"/>
        <end position="240"/>
    </location>
</feature>
<comment type="caution">
    <text evidence="4">The sequence shown here is derived from an EMBL/GenBank/DDBJ whole genome shotgun (WGS) entry which is preliminary data.</text>
</comment>
<feature type="compositionally biased region" description="Basic and acidic residues" evidence="2">
    <location>
        <begin position="721"/>
        <end position="730"/>
    </location>
</feature>